<dbReference type="Proteomes" id="UP000631694">
    <property type="component" value="Unassembled WGS sequence"/>
</dbReference>
<comment type="caution">
    <text evidence="2">The sequence shown here is derived from an EMBL/GenBank/DDBJ whole genome shotgun (WGS) entry which is preliminary data.</text>
</comment>
<reference evidence="2" key="1">
    <citation type="submission" date="2020-12" db="EMBL/GenBank/DDBJ databases">
        <title>Methylobrevis albus sp. nov., isolated from fresh water lack sediment.</title>
        <authorList>
            <person name="Zou Q."/>
        </authorList>
    </citation>
    <scope>NUCLEOTIDE SEQUENCE</scope>
    <source>
        <strain evidence="2">L22</strain>
    </source>
</reference>
<protein>
    <submittedName>
        <fullName evidence="2">Uncharacterized protein</fullName>
    </submittedName>
</protein>
<feature type="signal peptide" evidence="1">
    <location>
        <begin position="1"/>
        <end position="36"/>
    </location>
</feature>
<sequence length="70" mass="7009">MNSALCLSGGRKIFLTAFAMAALAVGIIAGLTPSNADTDPVATNARAEVATVAPATTADGQPIRVILALR</sequence>
<gene>
    <name evidence="2" type="ORF">I5731_11870</name>
</gene>
<keyword evidence="3" id="KW-1185">Reference proteome</keyword>
<evidence type="ECO:0000313" key="3">
    <source>
        <dbReference type="Proteomes" id="UP000631694"/>
    </source>
</evidence>
<evidence type="ECO:0000313" key="2">
    <source>
        <dbReference type="EMBL" id="MBH0238523.1"/>
    </source>
</evidence>
<accession>A0A931MX62</accession>
<proteinExistence type="predicted"/>
<dbReference type="EMBL" id="JADZLT010000050">
    <property type="protein sequence ID" value="MBH0238523.1"/>
    <property type="molecule type" value="Genomic_DNA"/>
</dbReference>
<organism evidence="2 3">
    <name type="scientific">Methylobrevis albus</name>
    <dbReference type="NCBI Taxonomy" id="2793297"/>
    <lineage>
        <taxon>Bacteria</taxon>
        <taxon>Pseudomonadati</taxon>
        <taxon>Pseudomonadota</taxon>
        <taxon>Alphaproteobacteria</taxon>
        <taxon>Hyphomicrobiales</taxon>
        <taxon>Pleomorphomonadaceae</taxon>
        <taxon>Methylobrevis</taxon>
    </lineage>
</organism>
<dbReference type="RefSeq" id="WP_197311588.1">
    <property type="nucleotide sequence ID" value="NZ_JADZLT010000050.1"/>
</dbReference>
<feature type="chain" id="PRO_5038094688" evidence="1">
    <location>
        <begin position="37"/>
        <end position="70"/>
    </location>
</feature>
<dbReference type="AlphaFoldDB" id="A0A931MX62"/>
<name>A0A931MX62_9HYPH</name>
<evidence type="ECO:0000256" key="1">
    <source>
        <dbReference type="SAM" id="SignalP"/>
    </source>
</evidence>
<keyword evidence="1" id="KW-0732">Signal</keyword>